<keyword evidence="2" id="KW-0472">Membrane</keyword>
<dbReference type="RefSeq" id="WP_380619312.1">
    <property type="nucleotide sequence ID" value="NZ_JBHSDK010000010.1"/>
</dbReference>
<keyword evidence="4" id="KW-1185">Reference proteome</keyword>
<sequence length="310" mass="32098">MTDEIEKPSWRDDAPEAATSVLGGDGLSDASSWVDAEGGLNKAAEKLMAHGTGGDLAGLNASNSRAGDAQVDSLTDWGGIQDACKAIMELGQKIFGEAQDLASSNESSGFMALTPAELVGQFVDVILALLPPLEDLLQLVTGNEGAMQASADMWMAVPDGASQTGDYINQVGQAALAEWEGKAGSAARKRLEEAADSISVAGLWGYAVGIGLAAYAFLAKFLFDKLKEFISQQISNFLTFDVPTLVSSAGLATPVVATNRGISIAMTVMDAVTIINAAVSIFELGGQLFDMIQDVISQVGEATGLLASKA</sequence>
<name>A0ABV8TW71_9ACTN</name>
<dbReference type="Proteomes" id="UP001595823">
    <property type="component" value="Unassembled WGS sequence"/>
</dbReference>
<organism evidence="3 4">
    <name type="scientific">Salininema proteolyticum</name>
    <dbReference type="NCBI Taxonomy" id="1607685"/>
    <lineage>
        <taxon>Bacteria</taxon>
        <taxon>Bacillati</taxon>
        <taxon>Actinomycetota</taxon>
        <taxon>Actinomycetes</taxon>
        <taxon>Glycomycetales</taxon>
        <taxon>Glycomycetaceae</taxon>
        <taxon>Salininema</taxon>
    </lineage>
</organism>
<feature type="region of interest" description="Disordered" evidence="1">
    <location>
        <begin position="1"/>
        <end position="25"/>
    </location>
</feature>
<feature type="compositionally biased region" description="Basic and acidic residues" evidence="1">
    <location>
        <begin position="1"/>
        <end position="14"/>
    </location>
</feature>
<comment type="caution">
    <text evidence="3">The sequence shown here is derived from an EMBL/GenBank/DDBJ whole genome shotgun (WGS) entry which is preliminary data.</text>
</comment>
<evidence type="ECO:0000256" key="1">
    <source>
        <dbReference type="SAM" id="MobiDB-lite"/>
    </source>
</evidence>
<protein>
    <submittedName>
        <fullName evidence="3">Uncharacterized protein</fullName>
    </submittedName>
</protein>
<gene>
    <name evidence="3" type="ORF">ACFPET_07470</name>
</gene>
<keyword evidence="2" id="KW-1133">Transmembrane helix</keyword>
<accession>A0ABV8TW71</accession>
<proteinExistence type="predicted"/>
<dbReference type="EMBL" id="JBHSDK010000010">
    <property type="protein sequence ID" value="MFC4335034.1"/>
    <property type="molecule type" value="Genomic_DNA"/>
</dbReference>
<reference evidence="4" key="1">
    <citation type="journal article" date="2019" name="Int. J. Syst. Evol. Microbiol.">
        <title>The Global Catalogue of Microorganisms (GCM) 10K type strain sequencing project: providing services to taxonomists for standard genome sequencing and annotation.</title>
        <authorList>
            <consortium name="The Broad Institute Genomics Platform"/>
            <consortium name="The Broad Institute Genome Sequencing Center for Infectious Disease"/>
            <person name="Wu L."/>
            <person name="Ma J."/>
        </authorList>
    </citation>
    <scope>NUCLEOTIDE SEQUENCE [LARGE SCALE GENOMIC DNA]</scope>
    <source>
        <strain evidence="4">IBRC-M 10908</strain>
    </source>
</reference>
<evidence type="ECO:0000313" key="4">
    <source>
        <dbReference type="Proteomes" id="UP001595823"/>
    </source>
</evidence>
<keyword evidence="2" id="KW-0812">Transmembrane</keyword>
<evidence type="ECO:0000313" key="3">
    <source>
        <dbReference type="EMBL" id="MFC4335034.1"/>
    </source>
</evidence>
<feature type="transmembrane region" description="Helical" evidence="2">
    <location>
        <begin position="203"/>
        <end position="223"/>
    </location>
</feature>
<evidence type="ECO:0000256" key="2">
    <source>
        <dbReference type="SAM" id="Phobius"/>
    </source>
</evidence>